<dbReference type="HOGENOM" id="CLU_2817683_0_0_1"/>
<organism evidence="1 2">
    <name type="scientific">Vitis vinifera</name>
    <name type="common">Grape</name>
    <dbReference type="NCBI Taxonomy" id="29760"/>
    <lineage>
        <taxon>Eukaryota</taxon>
        <taxon>Viridiplantae</taxon>
        <taxon>Streptophyta</taxon>
        <taxon>Embryophyta</taxon>
        <taxon>Tracheophyta</taxon>
        <taxon>Spermatophyta</taxon>
        <taxon>Magnoliopsida</taxon>
        <taxon>eudicotyledons</taxon>
        <taxon>Gunneridae</taxon>
        <taxon>Pentapetalae</taxon>
        <taxon>rosids</taxon>
        <taxon>Vitales</taxon>
        <taxon>Vitaceae</taxon>
        <taxon>Viteae</taxon>
        <taxon>Vitis</taxon>
    </lineage>
</organism>
<dbReference type="Proteomes" id="UP000009183">
    <property type="component" value="Chromosome 3"/>
</dbReference>
<evidence type="ECO:0000313" key="2">
    <source>
        <dbReference type="Proteomes" id="UP000009183"/>
    </source>
</evidence>
<keyword evidence="2" id="KW-1185">Reference proteome</keyword>
<reference evidence="2" key="1">
    <citation type="journal article" date="2007" name="Nature">
        <title>The grapevine genome sequence suggests ancestral hexaploidization in major angiosperm phyla.</title>
        <authorList>
            <consortium name="The French-Italian Public Consortium for Grapevine Genome Characterization."/>
            <person name="Jaillon O."/>
            <person name="Aury J.-M."/>
            <person name="Noel B."/>
            <person name="Policriti A."/>
            <person name="Clepet C."/>
            <person name="Casagrande A."/>
            <person name="Choisne N."/>
            <person name="Aubourg S."/>
            <person name="Vitulo N."/>
            <person name="Jubin C."/>
            <person name="Vezzi A."/>
            <person name="Legeai F."/>
            <person name="Hugueney P."/>
            <person name="Dasilva C."/>
            <person name="Horner D."/>
            <person name="Mica E."/>
            <person name="Jublot D."/>
            <person name="Poulain J."/>
            <person name="Bruyere C."/>
            <person name="Billault A."/>
            <person name="Segurens B."/>
            <person name="Gouyvenoux M."/>
            <person name="Ugarte E."/>
            <person name="Cattonaro F."/>
            <person name="Anthouard V."/>
            <person name="Vico V."/>
            <person name="Del Fabbro C."/>
            <person name="Alaux M."/>
            <person name="Di Gaspero G."/>
            <person name="Dumas V."/>
            <person name="Felice N."/>
            <person name="Paillard S."/>
            <person name="Juman I."/>
            <person name="Moroldo M."/>
            <person name="Scalabrin S."/>
            <person name="Canaguier A."/>
            <person name="Le Clainche I."/>
            <person name="Malacrida G."/>
            <person name="Durand E."/>
            <person name="Pesole G."/>
            <person name="Laucou V."/>
            <person name="Chatelet P."/>
            <person name="Merdinoglu D."/>
            <person name="Delledonne M."/>
            <person name="Pezzotti M."/>
            <person name="Lecharny A."/>
            <person name="Scarpelli C."/>
            <person name="Artiguenave F."/>
            <person name="Pe M.E."/>
            <person name="Valle G."/>
            <person name="Morgante M."/>
            <person name="Caboche M."/>
            <person name="Adam-Blondon A.-F."/>
            <person name="Weissenbach J."/>
            <person name="Quetier F."/>
            <person name="Wincker P."/>
        </authorList>
    </citation>
    <scope>NUCLEOTIDE SEQUENCE [LARGE SCALE GENOMIC DNA]</scope>
    <source>
        <strain evidence="2">cv. Pinot noir / PN40024</strain>
    </source>
</reference>
<dbReference type="InParanoid" id="D7TY77"/>
<proteinExistence type="predicted"/>
<accession>D7TY77</accession>
<dbReference type="AlphaFoldDB" id="D7TY77"/>
<gene>
    <name evidence="1" type="ordered locus">VIT_03s0097g00690</name>
</gene>
<evidence type="ECO:0000313" key="1">
    <source>
        <dbReference type="EMBL" id="CBI35452.3"/>
    </source>
</evidence>
<dbReference type="EMBL" id="FN596261">
    <property type="protein sequence ID" value="CBI35452.3"/>
    <property type="molecule type" value="Genomic_DNA"/>
</dbReference>
<dbReference type="PaxDb" id="29760-VIT_03s0097g00690.t01"/>
<sequence length="67" mass="7582">MKHGCDLRCISPGIGFGCLIPCDGLHSYLCLCSIVGVVRNEPGLNLRCKWLRETCESPFFMFRVLEF</sequence>
<protein>
    <submittedName>
        <fullName evidence="1">Uncharacterized protein</fullName>
    </submittedName>
</protein>
<name>D7TY77_VITVI</name>